<keyword evidence="2" id="KW-0812">Transmembrane</keyword>
<evidence type="ECO:0000256" key="1">
    <source>
        <dbReference type="SAM" id="MobiDB-lite"/>
    </source>
</evidence>
<dbReference type="Proteomes" id="UP001597063">
    <property type="component" value="Unassembled WGS sequence"/>
</dbReference>
<name>A0ABW2XH83_9ACTN</name>
<keyword evidence="4" id="KW-1185">Reference proteome</keyword>
<evidence type="ECO:0000313" key="3">
    <source>
        <dbReference type="EMBL" id="MFD0685851.1"/>
    </source>
</evidence>
<gene>
    <name evidence="3" type="ORF">ACFQZM_15205</name>
</gene>
<feature type="transmembrane region" description="Helical" evidence="2">
    <location>
        <begin position="35"/>
        <end position="56"/>
    </location>
</feature>
<proteinExistence type="predicted"/>
<reference evidence="4" key="1">
    <citation type="journal article" date="2019" name="Int. J. Syst. Evol. Microbiol.">
        <title>The Global Catalogue of Microorganisms (GCM) 10K type strain sequencing project: providing services to taxonomists for standard genome sequencing and annotation.</title>
        <authorList>
            <consortium name="The Broad Institute Genomics Platform"/>
            <consortium name="The Broad Institute Genome Sequencing Center for Infectious Disease"/>
            <person name="Wu L."/>
            <person name="Ma J."/>
        </authorList>
    </citation>
    <scope>NUCLEOTIDE SEQUENCE [LARGE SCALE GENOMIC DNA]</scope>
    <source>
        <strain evidence="4">JCM 9371</strain>
    </source>
</reference>
<sequence length="69" mass="6858">MGENTPAAIAEPWTDWERPNGGGLPKPPKRPLGRIIVPLAVLGALVVLGATFLLLVSGPAGAAGMCGGG</sequence>
<accession>A0ABW2XH83</accession>
<organism evidence="3 4">
    <name type="scientific">Actinomadura fibrosa</name>
    <dbReference type="NCBI Taxonomy" id="111802"/>
    <lineage>
        <taxon>Bacteria</taxon>
        <taxon>Bacillati</taxon>
        <taxon>Actinomycetota</taxon>
        <taxon>Actinomycetes</taxon>
        <taxon>Streptosporangiales</taxon>
        <taxon>Thermomonosporaceae</taxon>
        <taxon>Actinomadura</taxon>
    </lineage>
</organism>
<comment type="caution">
    <text evidence="3">The sequence shown here is derived from an EMBL/GenBank/DDBJ whole genome shotgun (WGS) entry which is preliminary data.</text>
</comment>
<evidence type="ECO:0000313" key="4">
    <source>
        <dbReference type="Proteomes" id="UP001597063"/>
    </source>
</evidence>
<evidence type="ECO:0000256" key="2">
    <source>
        <dbReference type="SAM" id="Phobius"/>
    </source>
</evidence>
<feature type="region of interest" description="Disordered" evidence="1">
    <location>
        <begin position="1"/>
        <end position="31"/>
    </location>
</feature>
<dbReference type="EMBL" id="JBHTGP010000006">
    <property type="protein sequence ID" value="MFD0685851.1"/>
    <property type="molecule type" value="Genomic_DNA"/>
</dbReference>
<keyword evidence="2" id="KW-0472">Membrane</keyword>
<keyword evidence="2" id="KW-1133">Transmembrane helix</keyword>
<protein>
    <submittedName>
        <fullName evidence="3">Uncharacterized protein</fullName>
    </submittedName>
</protein>
<dbReference type="RefSeq" id="WP_131755270.1">
    <property type="nucleotide sequence ID" value="NZ_CAACUY010000004.1"/>
</dbReference>